<protein>
    <submittedName>
        <fullName evidence="2">Uncharacterized protein</fullName>
    </submittedName>
</protein>
<organism evidence="2 3">
    <name type="scientific">Stephania japonica</name>
    <dbReference type="NCBI Taxonomy" id="461633"/>
    <lineage>
        <taxon>Eukaryota</taxon>
        <taxon>Viridiplantae</taxon>
        <taxon>Streptophyta</taxon>
        <taxon>Embryophyta</taxon>
        <taxon>Tracheophyta</taxon>
        <taxon>Spermatophyta</taxon>
        <taxon>Magnoliopsida</taxon>
        <taxon>Ranunculales</taxon>
        <taxon>Menispermaceae</taxon>
        <taxon>Menispermoideae</taxon>
        <taxon>Cissampelideae</taxon>
        <taxon>Stephania</taxon>
    </lineage>
</organism>
<dbReference type="EMBL" id="JBBNAE010000002">
    <property type="protein sequence ID" value="KAK9146666.1"/>
    <property type="molecule type" value="Genomic_DNA"/>
</dbReference>
<name>A0AAP0PMX7_9MAGN</name>
<evidence type="ECO:0000256" key="1">
    <source>
        <dbReference type="SAM" id="MobiDB-lite"/>
    </source>
</evidence>
<sequence length="127" mass="13660">MASDEDDSVGMGSDRAEEDDVASIRTMENNSSQLSDGEPGADETTDMESKDEDGLNMDTPLTHSYSSIPHSPPQHVLNDLMVSSPIMETLLCSVNRFQESLVALGKNDDTSFMAVSALEVSPPDHPS</sequence>
<proteinExistence type="predicted"/>
<comment type="caution">
    <text evidence="2">The sequence shown here is derived from an EMBL/GenBank/DDBJ whole genome shotgun (WGS) entry which is preliminary data.</text>
</comment>
<feature type="compositionally biased region" description="Polar residues" evidence="1">
    <location>
        <begin position="26"/>
        <end position="35"/>
    </location>
</feature>
<dbReference type="Proteomes" id="UP001417504">
    <property type="component" value="Unassembled WGS sequence"/>
</dbReference>
<evidence type="ECO:0000313" key="2">
    <source>
        <dbReference type="EMBL" id="KAK9146666.1"/>
    </source>
</evidence>
<feature type="compositionally biased region" description="Polar residues" evidence="1">
    <location>
        <begin position="59"/>
        <end position="69"/>
    </location>
</feature>
<accession>A0AAP0PMX7</accession>
<reference evidence="2 3" key="1">
    <citation type="submission" date="2024-01" db="EMBL/GenBank/DDBJ databases">
        <title>Genome assemblies of Stephania.</title>
        <authorList>
            <person name="Yang L."/>
        </authorList>
    </citation>
    <scope>NUCLEOTIDE SEQUENCE [LARGE SCALE GENOMIC DNA]</scope>
    <source>
        <strain evidence="2">QJT</strain>
        <tissue evidence="2">Leaf</tissue>
    </source>
</reference>
<feature type="compositionally biased region" description="Acidic residues" evidence="1">
    <location>
        <begin position="39"/>
        <end position="55"/>
    </location>
</feature>
<evidence type="ECO:0000313" key="3">
    <source>
        <dbReference type="Proteomes" id="UP001417504"/>
    </source>
</evidence>
<feature type="region of interest" description="Disordered" evidence="1">
    <location>
        <begin position="1"/>
        <end position="70"/>
    </location>
</feature>
<keyword evidence="3" id="KW-1185">Reference proteome</keyword>
<dbReference type="AlphaFoldDB" id="A0AAP0PMX7"/>
<gene>
    <name evidence="2" type="ORF">Sjap_006569</name>
</gene>